<dbReference type="InterPro" id="IPR055342">
    <property type="entry name" value="MreC_beta-barrel_core"/>
</dbReference>
<dbReference type="GO" id="GO:0008360">
    <property type="term" value="P:regulation of cell shape"/>
    <property type="evidence" value="ECO:0007669"/>
    <property type="project" value="UniProtKB-KW"/>
</dbReference>
<dbReference type="NCBIfam" id="NF010532">
    <property type="entry name" value="PRK13922.9-3"/>
    <property type="match status" value="1"/>
</dbReference>
<feature type="domain" description="Rod shape-determining protein MreC beta-barrel core" evidence="6">
    <location>
        <begin position="111"/>
        <end position="261"/>
    </location>
</feature>
<keyword evidence="8" id="KW-1185">Reference proteome</keyword>
<protein>
    <recommendedName>
        <fullName evidence="2">Cell shape-determining protein MreC</fullName>
    </recommendedName>
    <alternativeName>
        <fullName evidence="4">Cell shape protein MreC</fullName>
    </alternativeName>
</protein>
<evidence type="ECO:0000256" key="3">
    <source>
        <dbReference type="ARBA" id="ARBA00022960"/>
    </source>
</evidence>
<dbReference type="Proteomes" id="UP000307244">
    <property type="component" value="Unassembled WGS sequence"/>
</dbReference>
<dbReference type="GO" id="GO:0005886">
    <property type="term" value="C:plasma membrane"/>
    <property type="evidence" value="ECO:0007669"/>
    <property type="project" value="TreeGrafter"/>
</dbReference>
<proteinExistence type="inferred from homology"/>
<evidence type="ECO:0000256" key="2">
    <source>
        <dbReference type="ARBA" id="ARBA00013855"/>
    </source>
</evidence>
<dbReference type="InterPro" id="IPR042175">
    <property type="entry name" value="Cell/Rod_MreC_2"/>
</dbReference>
<dbReference type="EMBL" id="SWBQ01000002">
    <property type="protein sequence ID" value="TKC07092.1"/>
    <property type="molecule type" value="Genomic_DNA"/>
</dbReference>
<dbReference type="PANTHER" id="PTHR34138:SF1">
    <property type="entry name" value="CELL SHAPE-DETERMINING PROTEIN MREC"/>
    <property type="match status" value="1"/>
</dbReference>
<evidence type="ECO:0000256" key="4">
    <source>
        <dbReference type="ARBA" id="ARBA00032089"/>
    </source>
</evidence>
<evidence type="ECO:0000313" key="7">
    <source>
        <dbReference type="EMBL" id="TKC07092.1"/>
    </source>
</evidence>
<comment type="caution">
    <text evidence="7">The sequence shown here is derived from an EMBL/GenBank/DDBJ whole genome shotgun (WGS) entry which is preliminary data.</text>
</comment>
<keyword evidence="3" id="KW-0133">Cell shape</keyword>
<keyword evidence="5" id="KW-0812">Transmembrane</keyword>
<dbReference type="RefSeq" id="WP_136835360.1">
    <property type="nucleotide sequence ID" value="NZ_SWBQ01000002.1"/>
</dbReference>
<dbReference type="Gene3D" id="2.40.10.350">
    <property type="entry name" value="Rod shape-determining protein MreC, domain 2"/>
    <property type="match status" value="1"/>
</dbReference>
<keyword evidence="5" id="KW-0472">Membrane</keyword>
<accession>A0A4U1CJV0</accession>
<gene>
    <name evidence="7" type="primary">mreC</name>
    <name evidence="7" type="ORF">FA047_07485</name>
</gene>
<sequence length="279" mass="31330">MRNLWIFISRYNAFFFFIIFFSLGIFLTIKNNAYQRSVTVNSTNKVVGDVYNNLNVLKKYINLGTVNDSLAAENAKLKTTILAMQHVDTAKDVLVKDTAGVPQYTYLSARVIKNSITNRNNFITINKGKADGLAEGMPVISPGRGVVGSIKDVSEHLATIQSLLHKNTYISVSVKNTKAFGSMVWGENNFDYRKAQIKEIPNHFKLKLKDTIITSMYSKYPLGTLVGVVSNPGISQGENFKTVEVTLFNDFSSLQYVYVIKNKFAKEQEELEAKLPNEQ</sequence>
<organism evidence="7 8">
    <name type="scientific">Pedobacter frigoris</name>
    <dbReference type="NCBI Taxonomy" id="2571272"/>
    <lineage>
        <taxon>Bacteria</taxon>
        <taxon>Pseudomonadati</taxon>
        <taxon>Bacteroidota</taxon>
        <taxon>Sphingobacteriia</taxon>
        <taxon>Sphingobacteriales</taxon>
        <taxon>Sphingobacteriaceae</taxon>
        <taxon>Pedobacter</taxon>
    </lineage>
</organism>
<comment type="similarity">
    <text evidence="1">Belongs to the MreC family.</text>
</comment>
<reference evidence="7 8" key="1">
    <citation type="submission" date="2019-04" db="EMBL/GenBank/DDBJ databases">
        <title>Pedobacter sp. RP-3-15 sp. nov., isolated from Arctic soil.</title>
        <authorList>
            <person name="Dahal R.H."/>
            <person name="Kim D.-U."/>
        </authorList>
    </citation>
    <scope>NUCLEOTIDE SEQUENCE [LARGE SCALE GENOMIC DNA]</scope>
    <source>
        <strain evidence="7 8">RP-3-15</strain>
    </source>
</reference>
<dbReference type="OrthoDB" id="9811827at2"/>
<evidence type="ECO:0000313" key="8">
    <source>
        <dbReference type="Proteomes" id="UP000307244"/>
    </source>
</evidence>
<dbReference type="PANTHER" id="PTHR34138">
    <property type="entry name" value="CELL SHAPE-DETERMINING PROTEIN MREC"/>
    <property type="match status" value="1"/>
</dbReference>
<dbReference type="InterPro" id="IPR007221">
    <property type="entry name" value="MreC"/>
</dbReference>
<evidence type="ECO:0000256" key="5">
    <source>
        <dbReference type="SAM" id="Phobius"/>
    </source>
</evidence>
<name>A0A4U1CJV0_9SPHI</name>
<dbReference type="InterPro" id="IPR042177">
    <property type="entry name" value="Cell/Rod_1"/>
</dbReference>
<keyword evidence="5" id="KW-1133">Transmembrane helix</keyword>
<evidence type="ECO:0000256" key="1">
    <source>
        <dbReference type="ARBA" id="ARBA00009369"/>
    </source>
</evidence>
<feature type="transmembrane region" description="Helical" evidence="5">
    <location>
        <begin position="12"/>
        <end position="29"/>
    </location>
</feature>
<dbReference type="Gene3D" id="2.40.10.340">
    <property type="entry name" value="Rod shape-determining protein MreC, domain 1"/>
    <property type="match status" value="1"/>
</dbReference>
<dbReference type="Pfam" id="PF04085">
    <property type="entry name" value="MreC"/>
    <property type="match status" value="1"/>
</dbReference>
<dbReference type="AlphaFoldDB" id="A0A4U1CJV0"/>
<evidence type="ECO:0000259" key="6">
    <source>
        <dbReference type="Pfam" id="PF04085"/>
    </source>
</evidence>